<proteinExistence type="predicted"/>
<accession>A0ABR2GS48</accession>
<reference evidence="1 2" key="1">
    <citation type="submission" date="2024-04" db="EMBL/GenBank/DDBJ databases">
        <title>Tritrichomonas musculus Genome.</title>
        <authorList>
            <person name="Alves-Ferreira E."/>
            <person name="Grigg M."/>
            <person name="Lorenzi H."/>
            <person name="Galac M."/>
        </authorList>
    </citation>
    <scope>NUCLEOTIDE SEQUENCE [LARGE SCALE GENOMIC DNA]</scope>
    <source>
        <strain evidence="1 2">EAF2021</strain>
    </source>
</reference>
<keyword evidence="2" id="KW-1185">Reference proteome</keyword>
<evidence type="ECO:0000313" key="1">
    <source>
        <dbReference type="EMBL" id="KAK8836506.1"/>
    </source>
</evidence>
<gene>
    <name evidence="1" type="ORF">M9Y10_037766</name>
</gene>
<dbReference type="EMBL" id="JAPFFF010000065">
    <property type="protein sequence ID" value="KAK8836506.1"/>
    <property type="molecule type" value="Genomic_DNA"/>
</dbReference>
<sequence>MIKKERIRKQRVQDGFSRVYDSEKIVSLSLLNGYTARGSRGEKLIEDIAGCSINKLHRHSITRMAEFFSILIGKNFPRNYRRRKELIVKWFDDYEEEIIPYLSCISFSFIEEC</sequence>
<protein>
    <submittedName>
        <fullName evidence="1">Uncharacterized protein</fullName>
    </submittedName>
</protein>
<name>A0ABR2GS48_9EUKA</name>
<evidence type="ECO:0000313" key="2">
    <source>
        <dbReference type="Proteomes" id="UP001470230"/>
    </source>
</evidence>
<organism evidence="1 2">
    <name type="scientific">Tritrichomonas musculus</name>
    <dbReference type="NCBI Taxonomy" id="1915356"/>
    <lineage>
        <taxon>Eukaryota</taxon>
        <taxon>Metamonada</taxon>
        <taxon>Parabasalia</taxon>
        <taxon>Tritrichomonadida</taxon>
        <taxon>Tritrichomonadidae</taxon>
        <taxon>Tritrichomonas</taxon>
    </lineage>
</organism>
<comment type="caution">
    <text evidence="1">The sequence shown here is derived from an EMBL/GenBank/DDBJ whole genome shotgun (WGS) entry which is preliminary data.</text>
</comment>
<dbReference type="Proteomes" id="UP001470230">
    <property type="component" value="Unassembled WGS sequence"/>
</dbReference>